<sequence>MRRAVSLLALATAASIAFAGGSLAQTHYVSAGASRVTPSTQAHPDLWPTAQSPAAMSDARTEAFVEALLARMTVEEKVGQLIQADIAAITPDQLAQYPLGSILAGGNSSPGGDERASPQAWVDLARAFRAAAAARPGARVPLIYGIDAVHGHNNVVGATIFPHNIGLGAARDPDLIRRIGEATALEVAATGADWTFGPTLAVPRDDRWGRTYEGYSEDPEVQRIYAGPMTLGLQGELLTDRPLSPGHIAGAAKHFLADGGTNGGVDQGDYVGPEQGLIDIHLGGYPAAIDAGVLSVMVSFSSWNGLKLSGNETLLSDVLRGRLGFDGLVVSDWNAHGQIPGCSNESCPLAINAGIDMLMAPDSWRPLYENTLAQARSGEIPGGRLDEAVRRILRVKVKAGLFGDARPVEGDFSVLASADHRALARQAVRESLVLLKNEGRVLPIRAGARVLVAGTAADDIGQAAGGWTLSWQGTGNTNADFPRAQSIWGGIQAAVADAGGSAMLSPDGTFEQKPDVAVVVFGETPYAEFQGDLETLDFTPTGPLETLRRLKAAGVPTVSVFLSGRPMWTNPEINASDAFVAAWLPGTEGGGVADVIVGDRAGTPRNDFKGTLSFSWPKTAAGAPLNRGDPGYDPQFAYGYGLTYQRPSSVPALSEDSGVSGTGSAVDRYLVDGRLAAPWSLSLRDAGGETRSSDGRTGASPRAGVTVRPVDDLAQESARQLAFVGDQAAIAAINGPPVDVSRQSNGELTLSFRYRVDAVPSGPVSLAMGAGRVPIGDILRAAPVGEWRMLRVRLSCFRAAGADVASVDTPFALATSAPMTISVSEVELASHDNIAVCPAP</sequence>
<dbReference type="Proteomes" id="UP000002696">
    <property type="component" value="Chromosome"/>
</dbReference>
<dbReference type="Gene3D" id="3.20.20.300">
    <property type="entry name" value="Glycoside hydrolase, family 3, N-terminal domain"/>
    <property type="match status" value="1"/>
</dbReference>
<dbReference type="Gene3D" id="2.60.120.430">
    <property type="entry name" value="Galactose-binding lectin"/>
    <property type="match status" value="1"/>
</dbReference>
<dbReference type="BioCyc" id="BSUB633149:G1GM8-2954-MONOMER"/>
<dbReference type="EMBL" id="CP002102">
    <property type="protein sequence ID" value="ADL02241.1"/>
    <property type="molecule type" value="Genomic_DNA"/>
</dbReference>
<dbReference type="CAZy" id="GH3">
    <property type="family name" value="Glycoside Hydrolase Family 3"/>
</dbReference>
<dbReference type="InParanoid" id="D9QNK6"/>
<protein>
    <submittedName>
        <fullName evidence="7">Glycoside hydrolase family 3 domain protein</fullName>
    </submittedName>
</protein>
<keyword evidence="3" id="KW-0732">Signal</keyword>
<feature type="domain" description="Glycoside hydrolase family 3 N-terminal" evidence="4">
    <location>
        <begin position="73"/>
        <end position="395"/>
    </location>
</feature>
<evidence type="ECO:0000313" key="8">
    <source>
        <dbReference type="Proteomes" id="UP000002696"/>
    </source>
</evidence>
<keyword evidence="1 7" id="KW-0378">Hydrolase</keyword>
<dbReference type="GO" id="GO:0008422">
    <property type="term" value="F:beta-glucosidase activity"/>
    <property type="evidence" value="ECO:0007669"/>
    <property type="project" value="TreeGrafter"/>
</dbReference>
<dbReference type="InterPro" id="IPR001764">
    <property type="entry name" value="Glyco_hydro_3_N"/>
</dbReference>
<evidence type="ECO:0000259" key="4">
    <source>
        <dbReference type="Pfam" id="PF00933"/>
    </source>
</evidence>
<dbReference type="RefSeq" id="WP_013270342.1">
    <property type="nucleotide sequence ID" value="NC_014375.1"/>
</dbReference>
<dbReference type="PRINTS" id="PR00133">
    <property type="entry name" value="GLHYDRLASE3"/>
</dbReference>
<evidence type="ECO:0000259" key="6">
    <source>
        <dbReference type="Pfam" id="PF18559"/>
    </source>
</evidence>
<dbReference type="SUPFAM" id="SSF51445">
    <property type="entry name" value="(Trans)glycosidases"/>
    <property type="match status" value="1"/>
</dbReference>
<dbReference type="InterPro" id="IPR051915">
    <property type="entry name" value="Cellulose_Degrad_GH3"/>
</dbReference>
<dbReference type="PANTHER" id="PTHR30620:SF77">
    <property type="entry name" value="LYSOSOMAL BETA GLUCOSIDASE-LIKE"/>
    <property type="match status" value="1"/>
</dbReference>
<dbReference type="HOGENOM" id="CLU_004542_9_1_5"/>
<dbReference type="InterPro" id="IPR036962">
    <property type="entry name" value="Glyco_hydro_3_N_sf"/>
</dbReference>
<dbReference type="eggNOG" id="COG1472">
    <property type="taxonomic scope" value="Bacteria"/>
</dbReference>
<dbReference type="KEGG" id="bsb:Bresu_2935"/>
<dbReference type="Pfam" id="PF18559">
    <property type="entry name" value="Exop_C"/>
    <property type="match status" value="1"/>
</dbReference>
<dbReference type="AlphaFoldDB" id="D9QNK6"/>
<feature type="region of interest" description="Disordered" evidence="2">
    <location>
        <begin position="685"/>
        <end position="704"/>
    </location>
</feature>
<dbReference type="Gene3D" id="3.40.50.1700">
    <property type="entry name" value="Glycoside hydrolase family 3 C-terminal domain"/>
    <property type="match status" value="1"/>
</dbReference>
<feature type="chain" id="PRO_5003127139" evidence="3">
    <location>
        <begin position="20"/>
        <end position="840"/>
    </location>
</feature>
<feature type="domain" description="Glycoside hydrolase family 3 C-terminal" evidence="5">
    <location>
        <begin position="432"/>
        <end position="644"/>
    </location>
</feature>
<evidence type="ECO:0000256" key="1">
    <source>
        <dbReference type="ARBA" id="ARBA00022801"/>
    </source>
</evidence>
<name>D9QNK6_BRESC</name>
<evidence type="ECO:0000256" key="3">
    <source>
        <dbReference type="SAM" id="SignalP"/>
    </source>
</evidence>
<evidence type="ECO:0000256" key="2">
    <source>
        <dbReference type="SAM" id="MobiDB-lite"/>
    </source>
</evidence>
<proteinExistence type="predicted"/>
<dbReference type="SUPFAM" id="SSF52279">
    <property type="entry name" value="Beta-D-glucan exohydrolase, C-terminal domain"/>
    <property type="match status" value="1"/>
</dbReference>
<evidence type="ECO:0000313" key="7">
    <source>
        <dbReference type="EMBL" id="ADL02241.1"/>
    </source>
</evidence>
<dbReference type="InterPro" id="IPR036881">
    <property type="entry name" value="Glyco_hydro_3_C_sf"/>
</dbReference>
<feature type="domain" description="ExoP galactose-binding-like" evidence="6">
    <location>
        <begin position="677"/>
        <end position="828"/>
    </location>
</feature>
<dbReference type="Pfam" id="PF00933">
    <property type="entry name" value="Glyco_hydro_3"/>
    <property type="match status" value="1"/>
</dbReference>
<dbReference type="InterPro" id="IPR017853">
    <property type="entry name" value="GH"/>
</dbReference>
<feature type="signal peptide" evidence="3">
    <location>
        <begin position="1"/>
        <end position="19"/>
    </location>
</feature>
<dbReference type="OrthoDB" id="9781691at2"/>
<organism evidence="7 8">
    <name type="scientific">Brevundimonas subvibrioides (strain ATCC 15264 / DSM 4735 / LMG 14903 / NBRC 16000 / CB 81)</name>
    <name type="common">Caulobacter subvibrioides</name>
    <dbReference type="NCBI Taxonomy" id="633149"/>
    <lineage>
        <taxon>Bacteria</taxon>
        <taxon>Pseudomonadati</taxon>
        <taxon>Pseudomonadota</taxon>
        <taxon>Alphaproteobacteria</taxon>
        <taxon>Caulobacterales</taxon>
        <taxon>Caulobacteraceae</taxon>
        <taxon>Brevundimonas</taxon>
    </lineage>
</organism>
<reference evidence="8" key="1">
    <citation type="journal article" date="2011" name="J. Bacteriol.">
        <title>Genome sequences of eight morphologically diverse alphaproteobacteria.</title>
        <authorList>
            <consortium name="US DOE Joint Genome Institute"/>
            <person name="Brown P.J."/>
            <person name="Kysela D.T."/>
            <person name="Buechlein A."/>
            <person name="Hemmerich C."/>
            <person name="Brun Y.V."/>
        </authorList>
    </citation>
    <scope>NUCLEOTIDE SEQUENCE [LARGE SCALE GENOMIC DNA]</scope>
    <source>
        <strain evidence="8">ATCC 15264 / DSM 4735 / LMG 14903 / NBRC 16000 / CB 81</strain>
    </source>
</reference>
<keyword evidence="8" id="KW-1185">Reference proteome</keyword>
<dbReference type="Pfam" id="PF01915">
    <property type="entry name" value="Glyco_hydro_3_C"/>
    <property type="match status" value="1"/>
</dbReference>
<dbReference type="STRING" id="633149.Bresu_2935"/>
<dbReference type="InterPro" id="IPR002772">
    <property type="entry name" value="Glyco_hydro_3_C"/>
</dbReference>
<evidence type="ECO:0000259" key="5">
    <source>
        <dbReference type="Pfam" id="PF01915"/>
    </source>
</evidence>
<dbReference type="GO" id="GO:0009251">
    <property type="term" value="P:glucan catabolic process"/>
    <property type="evidence" value="ECO:0007669"/>
    <property type="project" value="TreeGrafter"/>
</dbReference>
<dbReference type="InterPro" id="IPR041443">
    <property type="entry name" value="Exop_C"/>
</dbReference>
<gene>
    <name evidence="7" type="ordered locus">Bresu_2935</name>
</gene>
<dbReference type="PANTHER" id="PTHR30620">
    <property type="entry name" value="PERIPLASMIC BETA-GLUCOSIDASE-RELATED"/>
    <property type="match status" value="1"/>
</dbReference>
<accession>D9QNK6</accession>